<dbReference type="EC" id="2.4.1.21" evidence="7"/>
<name>A0A1G2F9B4_9BACT</name>
<dbReference type="InterPro" id="IPR013534">
    <property type="entry name" value="Starch_synth_cat_dom"/>
</dbReference>
<dbReference type="HAMAP" id="MF_00484">
    <property type="entry name" value="Glycogen_synth"/>
    <property type="match status" value="1"/>
</dbReference>
<evidence type="ECO:0000256" key="2">
    <source>
        <dbReference type="ARBA" id="ARBA00002764"/>
    </source>
</evidence>
<evidence type="ECO:0000256" key="3">
    <source>
        <dbReference type="ARBA" id="ARBA00010281"/>
    </source>
</evidence>
<keyword evidence="5 7" id="KW-0808">Transferase</keyword>
<dbReference type="InterPro" id="IPR001296">
    <property type="entry name" value="Glyco_trans_1"/>
</dbReference>
<dbReference type="PANTHER" id="PTHR45825:SF11">
    <property type="entry name" value="ALPHA AMYLASE DOMAIN-CONTAINING PROTEIN"/>
    <property type="match status" value="1"/>
</dbReference>
<dbReference type="PANTHER" id="PTHR45825">
    <property type="entry name" value="GRANULE-BOUND STARCH SYNTHASE 1, CHLOROPLASTIC/AMYLOPLASTIC"/>
    <property type="match status" value="1"/>
</dbReference>
<comment type="pathway">
    <text evidence="7">Glycan biosynthesis; glycogen biosynthesis.</text>
</comment>
<feature type="domain" description="Starch synthase catalytic" evidence="9">
    <location>
        <begin position="2"/>
        <end position="223"/>
    </location>
</feature>
<evidence type="ECO:0000259" key="8">
    <source>
        <dbReference type="Pfam" id="PF00534"/>
    </source>
</evidence>
<dbReference type="Pfam" id="PF08323">
    <property type="entry name" value="Glyco_transf_5"/>
    <property type="match status" value="1"/>
</dbReference>
<dbReference type="Gene3D" id="3.40.50.2000">
    <property type="entry name" value="Glycogen Phosphorylase B"/>
    <property type="match status" value="2"/>
</dbReference>
<dbReference type="GO" id="GO:0005978">
    <property type="term" value="P:glycogen biosynthetic process"/>
    <property type="evidence" value="ECO:0007669"/>
    <property type="project" value="UniProtKB-UniRule"/>
</dbReference>
<evidence type="ECO:0000313" key="10">
    <source>
        <dbReference type="EMBL" id="OGZ34665.1"/>
    </source>
</evidence>
<evidence type="ECO:0000256" key="4">
    <source>
        <dbReference type="ARBA" id="ARBA00022676"/>
    </source>
</evidence>
<comment type="similarity">
    <text evidence="3 7">Belongs to the glycosyltransferase 1 family. Bacterial/plant glycogen synthase subfamily.</text>
</comment>
<evidence type="ECO:0000256" key="6">
    <source>
        <dbReference type="ARBA" id="ARBA00023056"/>
    </source>
</evidence>
<dbReference type="AlphaFoldDB" id="A0A1G2F9B4"/>
<gene>
    <name evidence="7" type="primary">glgA</name>
    <name evidence="10" type="ORF">A2174_02545</name>
</gene>
<feature type="domain" description="Glycosyl transferase family 1" evidence="8">
    <location>
        <begin position="275"/>
        <end position="425"/>
    </location>
</feature>
<comment type="caution">
    <text evidence="10">The sequence shown here is derived from an EMBL/GenBank/DDBJ whole genome shotgun (WGS) entry which is preliminary data.</text>
</comment>
<dbReference type="UniPathway" id="UPA00164"/>
<keyword evidence="6 7" id="KW-0320">Glycogen biosynthesis</keyword>
<dbReference type="Proteomes" id="UP000177725">
    <property type="component" value="Unassembled WGS sequence"/>
</dbReference>
<feature type="binding site" evidence="7">
    <location>
        <position position="15"/>
    </location>
    <ligand>
        <name>ADP-alpha-D-glucose</name>
        <dbReference type="ChEBI" id="CHEBI:57498"/>
    </ligand>
</feature>
<evidence type="ECO:0000256" key="1">
    <source>
        <dbReference type="ARBA" id="ARBA00001478"/>
    </source>
</evidence>
<dbReference type="GO" id="GO:0009011">
    <property type="term" value="F:alpha-1,4-glucan glucosyltransferase (ADP-glucose donor) activity"/>
    <property type="evidence" value="ECO:0007669"/>
    <property type="project" value="UniProtKB-UniRule"/>
</dbReference>
<organism evidence="10 11">
    <name type="scientific">Candidatus Portnoybacteria bacterium RBG_13_41_18</name>
    <dbReference type="NCBI Taxonomy" id="1801991"/>
    <lineage>
        <taxon>Bacteria</taxon>
        <taxon>Candidatus Portnoyibacteriota</taxon>
    </lineage>
</organism>
<dbReference type="InterPro" id="IPR011835">
    <property type="entry name" value="GS/SS"/>
</dbReference>
<protein>
    <recommendedName>
        <fullName evidence="7">Glycogen synthase</fullName>
        <ecNumber evidence="7">2.4.1.21</ecNumber>
    </recommendedName>
    <alternativeName>
        <fullName evidence="7">Starch [bacterial glycogen] synthase</fullName>
    </alternativeName>
</protein>
<dbReference type="CDD" id="cd03791">
    <property type="entry name" value="GT5_Glycogen_synthase_DULL1-like"/>
    <property type="match status" value="1"/>
</dbReference>
<evidence type="ECO:0000256" key="7">
    <source>
        <dbReference type="HAMAP-Rule" id="MF_00484"/>
    </source>
</evidence>
<reference evidence="10 11" key="1">
    <citation type="journal article" date="2016" name="Nat. Commun.">
        <title>Thousands of microbial genomes shed light on interconnected biogeochemical processes in an aquifer system.</title>
        <authorList>
            <person name="Anantharaman K."/>
            <person name="Brown C.T."/>
            <person name="Hug L.A."/>
            <person name="Sharon I."/>
            <person name="Castelle C.J."/>
            <person name="Probst A.J."/>
            <person name="Thomas B.C."/>
            <person name="Singh A."/>
            <person name="Wilkins M.J."/>
            <person name="Karaoz U."/>
            <person name="Brodie E.L."/>
            <person name="Williams K.H."/>
            <person name="Hubbard S.S."/>
            <person name="Banfield J.F."/>
        </authorList>
    </citation>
    <scope>NUCLEOTIDE SEQUENCE [LARGE SCALE GENOMIC DNA]</scope>
</reference>
<dbReference type="EMBL" id="MHMV01000015">
    <property type="protein sequence ID" value="OGZ34665.1"/>
    <property type="molecule type" value="Genomic_DNA"/>
</dbReference>
<proteinExistence type="inferred from homology"/>
<comment type="catalytic activity">
    <reaction evidence="1 7">
        <text>[(1-&gt;4)-alpha-D-glucosyl](n) + ADP-alpha-D-glucose = [(1-&gt;4)-alpha-D-glucosyl](n+1) + ADP + H(+)</text>
        <dbReference type="Rhea" id="RHEA:18189"/>
        <dbReference type="Rhea" id="RHEA-COMP:9584"/>
        <dbReference type="Rhea" id="RHEA-COMP:9587"/>
        <dbReference type="ChEBI" id="CHEBI:15378"/>
        <dbReference type="ChEBI" id="CHEBI:15444"/>
        <dbReference type="ChEBI" id="CHEBI:57498"/>
        <dbReference type="ChEBI" id="CHEBI:456216"/>
        <dbReference type="EC" id="2.4.1.21"/>
    </reaction>
</comment>
<accession>A0A1G2F9B4</accession>
<keyword evidence="4 7" id="KW-0328">Glycosyltransferase</keyword>
<evidence type="ECO:0000313" key="11">
    <source>
        <dbReference type="Proteomes" id="UP000177725"/>
    </source>
</evidence>
<dbReference type="NCBIfam" id="TIGR02095">
    <property type="entry name" value="glgA"/>
    <property type="match status" value="1"/>
</dbReference>
<dbReference type="GO" id="GO:0004373">
    <property type="term" value="F:alpha-1,4-glucan glucosyltransferase (UDP-glucose donor) activity"/>
    <property type="evidence" value="ECO:0007669"/>
    <property type="project" value="InterPro"/>
</dbReference>
<dbReference type="Pfam" id="PF00534">
    <property type="entry name" value="Glycos_transf_1"/>
    <property type="match status" value="1"/>
</dbReference>
<comment type="function">
    <text evidence="2 7">Synthesizes alpha-1,4-glucan chains using ADP-glucose.</text>
</comment>
<evidence type="ECO:0000259" key="9">
    <source>
        <dbReference type="Pfam" id="PF08323"/>
    </source>
</evidence>
<evidence type="ECO:0000256" key="5">
    <source>
        <dbReference type="ARBA" id="ARBA00022679"/>
    </source>
</evidence>
<dbReference type="SUPFAM" id="SSF53756">
    <property type="entry name" value="UDP-Glycosyltransferase/glycogen phosphorylase"/>
    <property type="match status" value="1"/>
</dbReference>
<sequence>MKILFIASECAPLAKVGGLADVIAALPKALKKERTDVSIVIPFYTKIEATDDFQKCADLTTEFNGQQETFELWETQNFGVPLFLIKKDKFFGGDIYLEKDASSGGSEKEISRFLFLSVAGLKVAEYLDAQILHCHDWQTAIIPYLNKIRRGVFKTMLTIHNLGYQGIYGHEIVNRLIDTDFAETVNCLATGILNSDLITTVSPSYAQEILTEKDGASLEKILAQRKNDLVGILNGIDVEEFNPESDPFLPKNYSPKNLIGKTENKKRLQEYCFKNTKPQTPVLSIISRLAAQKGLDLLKEIFDELMRENLQIILLGQGAKEYEDFFAFCAKKFPDKFFTKFLFDEKLAHQIYAASDIFLMPSQYEPCGLGQQIAMRYGALIVASAVGGIKDTVQNHESGDIGTGFLFKNYSAAEFLKSIKKALAAFSDKQTWSKLQQNAMAKDFSWDNSAKKYLEQYRLLLKA</sequence>